<protein>
    <submittedName>
        <fullName evidence="2">Uncharacterized protein</fullName>
    </submittedName>
</protein>
<dbReference type="InterPro" id="IPR002020">
    <property type="entry name" value="Citrate_synthase"/>
</dbReference>
<dbReference type="InterPro" id="IPR036969">
    <property type="entry name" value="Citrate_synthase_sf"/>
</dbReference>
<dbReference type="GO" id="GO:0006099">
    <property type="term" value="P:tricarboxylic acid cycle"/>
    <property type="evidence" value="ECO:0007669"/>
    <property type="project" value="TreeGrafter"/>
</dbReference>
<dbReference type="GeneTree" id="ENSGT00390000006813"/>
<dbReference type="Pfam" id="PF00285">
    <property type="entry name" value="Citrate_synt"/>
    <property type="match status" value="1"/>
</dbReference>
<name>A0A2I3G2G4_NOMLE</name>
<dbReference type="Ensembl" id="ENSNLET00000058607.1">
    <property type="protein sequence ID" value="ENSNLEP00000026307.1"/>
    <property type="gene ID" value="ENSNLEG00000033260.1"/>
</dbReference>
<dbReference type="AlphaFoldDB" id="A0A2I3G2G4"/>
<dbReference type="InParanoid" id="A0A2I3G2G4"/>
<evidence type="ECO:0000256" key="1">
    <source>
        <dbReference type="ARBA" id="ARBA00004751"/>
    </source>
</evidence>
<accession>A0A2I3G2G4</accession>
<dbReference type="Proteomes" id="UP000001073">
    <property type="component" value="Chromosome 21"/>
</dbReference>
<proteinExistence type="predicted"/>
<evidence type="ECO:0000313" key="2">
    <source>
        <dbReference type="Ensembl" id="ENSNLEP00000026307.1"/>
    </source>
</evidence>
<comment type="pathway">
    <text evidence="1">Carbohydrate metabolism; tricarboxylic acid cycle; isocitrate from oxaloacetate: step 1/2.</text>
</comment>
<dbReference type="PANTHER" id="PTHR11739:SF8">
    <property type="entry name" value="CITRATE SYNTHASE, MITOCHONDRIAL"/>
    <property type="match status" value="1"/>
</dbReference>
<dbReference type="InterPro" id="IPR016142">
    <property type="entry name" value="Citrate_synth-like_lrg_a-sub"/>
</dbReference>
<dbReference type="Gene3D" id="1.10.580.10">
    <property type="entry name" value="Citrate Synthase, domain 1"/>
    <property type="match status" value="1"/>
</dbReference>
<dbReference type="PANTHER" id="PTHR11739">
    <property type="entry name" value="CITRATE SYNTHASE"/>
    <property type="match status" value="1"/>
</dbReference>
<sequence>QVAARLLGSNSASCLVLAAWHASASSKSLKDILADPIVKEQARIKTFRQQHGKKVVGQITGVRFRGFGIPEYQKLLPKAKGGEEPLPRGLFRLLVTGQIPREEQVSWLSREWAKRAALPSHVVTMLDNFPTNPHPCLSSVQPGSPKQLCLSISRGCQSNQVLGVDL</sequence>
<dbReference type="GO" id="GO:0046912">
    <property type="term" value="F:acyltransferase activity, acyl groups converted into alkyl on transfer"/>
    <property type="evidence" value="ECO:0007669"/>
    <property type="project" value="InterPro"/>
</dbReference>
<dbReference type="STRING" id="61853.ENSNLEP00000026307"/>
<reference evidence="2" key="3">
    <citation type="submission" date="2025-09" db="UniProtKB">
        <authorList>
            <consortium name="Ensembl"/>
        </authorList>
    </citation>
    <scope>IDENTIFICATION</scope>
</reference>
<dbReference type="GO" id="GO:0005975">
    <property type="term" value="P:carbohydrate metabolic process"/>
    <property type="evidence" value="ECO:0007669"/>
    <property type="project" value="TreeGrafter"/>
</dbReference>
<evidence type="ECO:0000313" key="3">
    <source>
        <dbReference type="Proteomes" id="UP000001073"/>
    </source>
</evidence>
<keyword evidence="3" id="KW-1185">Reference proteome</keyword>
<dbReference type="SUPFAM" id="SSF48256">
    <property type="entry name" value="Citrate synthase"/>
    <property type="match status" value="1"/>
</dbReference>
<reference evidence="2 3" key="1">
    <citation type="submission" date="2012-10" db="EMBL/GenBank/DDBJ databases">
        <authorList>
            <consortium name="Gibbon Genome Sequencing Consortium"/>
        </authorList>
    </citation>
    <scope>NUCLEOTIDE SEQUENCE [LARGE SCALE GENOMIC DNA]</scope>
</reference>
<dbReference type="EMBL" id="ADFV01005984">
    <property type="status" value="NOT_ANNOTATED_CDS"/>
    <property type="molecule type" value="Genomic_DNA"/>
</dbReference>
<organism evidence="2 3">
    <name type="scientific">Nomascus leucogenys</name>
    <name type="common">Northern white-cheeked gibbon</name>
    <name type="synonym">Hylobates leucogenys</name>
    <dbReference type="NCBI Taxonomy" id="61853"/>
    <lineage>
        <taxon>Eukaryota</taxon>
        <taxon>Metazoa</taxon>
        <taxon>Chordata</taxon>
        <taxon>Craniata</taxon>
        <taxon>Vertebrata</taxon>
        <taxon>Euteleostomi</taxon>
        <taxon>Mammalia</taxon>
        <taxon>Eutheria</taxon>
        <taxon>Euarchontoglires</taxon>
        <taxon>Primates</taxon>
        <taxon>Haplorrhini</taxon>
        <taxon>Catarrhini</taxon>
        <taxon>Hylobatidae</taxon>
        <taxon>Nomascus</taxon>
    </lineage>
</organism>
<dbReference type="OMA" id="GHDGIRF"/>
<reference evidence="2" key="2">
    <citation type="submission" date="2025-08" db="UniProtKB">
        <authorList>
            <consortium name="Ensembl"/>
        </authorList>
    </citation>
    <scope>IDENTIFICATION</scope>
</reference>
<dbReference type="GO" id="GO:0005759">
    <property type="term" value="C:mitochondrial matrix"/>
    <property type="evidence" value="ECO:0007669"/>
    <property type="project" value="TreeGrafter"/>
</dbReference>